<sequence length="249" mass="27714">MTELDRILRFKEDHIRSQADDVQEHLFGFAVRNLRYAASHHHNKVVITGPTDAPEILALADHTLGGAAHRLVEIHHEPTALAMAGALAEAGYDHESNLLMLHQGAPPPPAPGVETVTLADLHEPVRASWAAELPQLTPEELDQLTERRATLLQDGYETTFLAVRDGGTIVCHGDLYIHRPSGTAQFEDLSTHPDHQRRGHARAVVTEAIRRAGDLTLFLEADETDWPKDFYGRLGFTPVGRTHHFRRMP</sequence>
<keyword evidence="3" id="KW-1185">Reference proteome</keyword>
<protein>
    <submittedName>
        <fullName evidence="2">GNAT family N-acetyltransferase</fullName>
    </submittedName>
</protein>
<feature type="domain" description="N-acetyltransferase" evidence="1">
    <location>
        <begin position="111"/>
        <end position="249"/>
    </location>
</feature>
<dbReference type="PROSITE" id="PS51186">
    <property type="entry name" value="GNAT"/>
    <property type="match status" value="1"/>
</dbReference>
<dbReference type="CDD" id="cd04301">
    <property type="entry name" value="NAT_SF"/>
    <property type="match status" value="1"/>
</dbReference>
<name>A0A7C9MVI4_9ACTN</name>
<organism evidence="2 3">
    <name type="scientific">Herbidospora solisilvae</name>
    <dbReference type="NCBI Taxonomy" id="2696284"/>
    <lineage>
        <taxon>Bacteria</taxon>
        <taxon>Bacillati</taxon>
        <taxon>Actinomycetota</taxon>
        <taxon>Actinomycetes</taxon>
        <taxon>Streptosporangiales</taxon>
        <taxon>Streptosporangiaceae</taxon>
        <taxon>Herbidospora</taxon>
    </lineage>
</organism>
<reference evidence="2 3" key="1">
    <citation type="submission" date="2020-01" db="EMBL/GenBank/DDBJ databases">
        <title>Herbidospora sp. NEAU-GS84 nov., a novel actinomycete isolated from soil.</title>
        <authorList>
            <person name="Han L."/>
        </authorList>
    </citation>
    <scope>NUCLEOTIDE SEQUENCE [LARGE SCALE GENOMIC DNA]</scope>
    <source>
        <strain evidence="2 3">NEAU-GS84</strain>
    </source>
</reference>
<dbReference type="RefSeq" id="WP_161478864.1">
    <property type="nucleotide sequence ID" value="NZ_WXEW01000002.1"/>
</dbReference>
<dbReference type="InterPro" id="IPR000182">
    <property type="entry name" value="GNAT_dom"/>
</dbReference>
<gene>
    <name evidence="2" type="ORF">GT755_06790</name>
</gene>
<dbReference type="Proteomes" id="UP000479526">
    <property type="component" value="Unassembled WGS sequence"/>
</dbReference>
<evidence type="ECO:0000313" key="2">
    <source>
        <dbReference type="EMBL" id="NAS21391.1"/>
    </source>
</evidence>
<evidence type="ECO:0000259" key="1">
    <source>
        <dbReference type="PROSITE" id="PS51186"/>
    </source>
</evidence>
<dbReference type="Gene3D" id="3.40.630.30">
    <property type="match status" value="1"/>
</dbReference>
<keyword evidence="2" id="KW-0808">Transferase</keyword>
<dbReference type="InterPro" id="IPR016181">
    <property type="entry name" value="Acyl_CoA_acyltransferase"/>
</dbReference>
<proteinExistence type="predicted"/>
<dbReference type="AlphaFoldDB" id="A0A7C9MVI4"/>
<dbReference type="GO" id="GO:0016747">
    <property type="term" value="F:acyltransferase activity, transferring groups other than amino-acyl groups"/>
    <property type="evidence" value="ECO:0007669"/>
    <property type="project" value="InterPro"/>
</dbReference>
<accession>A0A7C9MVI4</accession>
<dbReference type="EMBL" id="WXEW01000002">
    <property type="protein sequence ID" value="NAS21391.1"/>
    <property type="molecule type" value="Genomic_DNA"/>
</dbReference>
<dbReference type="SUPFAM" id="SSF55729">
    <property type="entry name" value="Acyl-CoA N-acyltransferases (Nat)"/>
    <property type="match status" value="1"/>
</dbReference>
<evidence type="ECO:0000313" key="3">
    <source>
        <dbReference type="Proteomes" id="UP000479526"/>
    </source>
</evidence>
<comment type="caution">
    <text evidence="2">The sequence shown here is derived from an EMBL/GenBank/DDBJ whole genome shotgun (WGS) entry which is preliminary data.</text>
</comment>
<dbReference type="Pfam" id="PF00583">
    <property type="entry name" value="Acetyltransf_1"/>
    <property type="match status" value="1"/>
</dbReference>